<keyword evidence="10" id="KW-1185">Reference proteome</keyword>
<keyword evidence="5 6" id="KW-0472">Membrane</keyword>
<dbReference type="AlphaFoldDB" id="A0A812U0F6"/>
<dbReference type="InterPro" id="IPR013130">
    <property type="entry name" value="Fe3_Rdtase_TM_dom"/>
</dbReference>
<evidence type="ECO:0000256" key="5">
    <source>
        <dbReference type="ARBA" id="ARBA00023136"/>
    </source>
</evidence>
<keyword evidence="2 6" id="KW-0812">Transmembrane</keyword>
<dbReference type="CDD" id="cd06186">
    <property type="entry name" value="NOX_Duox_like_FAD_NADP"/>
    <property type="match status" value="1"/>
</dbReference>
<dbReference type="GO" id="GO:0016491">
    <property type="term" value="F:oxidoreductase activity"/>
    <property type="evidence" value="ECO:0007669"/>
    <property type="project" value="UniProtKB-KW"/>
</dbReference>
<evidence type="ECO:0000256" key="3">
    <source>
        <dbReference type="ARBA" id="ARBA00022989"/>
    </source>
</evidence>
<keyword evidence="4" id="KW-0560">Oxidoreductase</keyword>
<evidence type="ECO:0000313" key="9">
    <source>
        <dbReference type="EMBL" id="CAE7557585.1"/>
    </source>
</evidence>
<feature type="transmembrane region" description="Helical" evidence="6">
    <location>
        <begin position="245"/>
        <end position="273"/>
    </location>
</feature>
<feature type="domain" description="Ferric reductase NAD binding" evidence="8">
    <location>
        <begin position="397"/>
        <end position="467"/>
    </location>
</feature>
<dbReference type="EMBL" id="CAJNDS010002656">
    <property type="protein sequence ID" value="CAE7557585.1"/>
    <property type="molecule type" value="Genomic_DNA"/>
</dbReference>
<comment type="caution">
    <text evidence="9">The sequence shown here is derived from an EMBL/GenBank/DDBJ whole genome shotgun (WGS) entry which is preliminary data.</text>
</comment>
<feature type="transmembrane region" description="Helical" evidence="6">
    <location>
        <begin position="118"/>
        <end position="140"/>
    </location>
</feature>
<reference evidence="9" key="1">
    <citation type="submission" date="2021-02" db="EMBL/GenBank/DDBJ databases">
        <authorList>
            <person name="Dougan E. K."/>
            <person name="Rhodes N."/>
            <person name="Thang M."/>
            <person name="Chan C."/>
        </authorList>
    </citation>
    <scope>NUCLEOTIDE SEQUENCE</scope>
</reference>
<comment type="subcellular location">
    <subcellularLocation>
        <location evidence="1">Membrane</location>
        <topology evidence="1">Multi-pass membrane protein</topology>
    </subcellularLocation>
</comment>
<evidence type="ECO:0000256" key="6">
    <source>
        <dbReference type="SAM" id="Phobius"/>
    </source>
</evidence>
<feature type="transmembrane region" description="Helical" evidence="6">
    <location>
        <begin position="90"/>
        <end position="112"/>
    </location>
</feature>
<dbReference type="SUPFAM" id="SSF52343">
    <property type="entry name" value="Ferredoxin reductase-like, C-terminal NADP-linked domain"/>
    <property type="match status" value="1"/>
</dbReference>
<evidence type="ECO:0000256" key="4">
    <source>
        <dbReference type="ARBA" id="ARBA00023002"/>
    </source>
</evidence>
<dbReference type="Proteomes" id="UP000604046">
    <property type="component" value="Unassembled WGS sequence"/>
</dbReference>
<feature type="transmembrane region" description="Helical" evidence="6">
    <location>
        <begin position="161"/>
        <end position="182"/>
    </location>
</feature>
<dbReference type="Pfam" id="PF08030">
    <property type="entry name" value="NAD_binding_6"/>
    <property type="match status" value="1"/>
</dbReference>
<keyword evidence="3 6" id="KW-1133">Transmembrane helix</keyword>
<dbReference type="InterPro" id="IPR039261">
    <property type="entry name" value="FNR_nucleotide-bd"/>
</dbReference>
<sequence>MVDLQRCQRRWGSFWLAMLAAIWWSLVISYVAAPCKLVDESEVAMALFACQHLEHLPAYLSSLSLVMCLVLCMGLVPHTALTAPHLRWDILPHSLGFVTLAAGILKACVATMSDALEFGGIITGRAAAVYLSMMLLVISRRSVLAEWHGLDYPMTIAFHRVVGWWVVAMSLIHSIAFVVFYLREGGLRELGEACLPVSLTCDDPTARSCWNTLGLVNGFGVVATTAVIILGALSREQVRRRFYDVFYYAHLVGAFVFVLFCGLHDFQMVILMFPGVVLYAKDRTVATRQHVEVAVEVVSRSDAATLLLLSWHSAEQEASQLMPGSRWVYLQEKSISRLQWHPYSTILCGNCAHVLLKCMGDWSGSLGDVVGSGVTLRLGIEGPYGKPRRPRNAEPCTLLLVAGGVGISPFLDLLYNLKDLRGRWQEIKLVWAVRGEEYCGLAAAVDLQALRRKADISIFITSEELVEADVWINSRVARIGPESETPKHLPKKVPVALSSALIVMGALASDVMVRQWLSRARPMASSLTEYALLFRLMPLLIVAFAVLLLILALLLVAKLVRIRGHDSQSGPAPISLGMAEGVHGERPLSIQHRKLDLWALLEQEEDDPREATEPIAVCRFKTQTHCRGHRSAPNGDAEQNHRPITDFERLQSLRLGPMDDSCAHQRHEGFSLFPPLNLRPSQAAAQDEPSDIVDDFQKEARLYTNASFPRHLQVSSNEDVVDIQYTGLEWFPPLDQSPPGLFTGACLYAGTNYTSWRIQTDKTVYGS</sequence>
<evidence type="ECO:0000259" key="7">
    <source>
        <dbReference type="Pfam" id="PF01794"/>
    </source>
</evidence>
<feature type="transmembrane region" description="Helical" evidence="6">
    <location>
        <begin position="58"/>
        <end position="78"/>
    </location>
</feature>
<evidence type="ECO:0000256" key="1">
    <source>
        <dbReference type="ARBA" id="ARBA00004141"/>
    </source>
</evidence>
<dbReference type="GO" id="GO:0005886">
    <property type="term" value="C:plasma membrane"/>
    <property type="evidence" value="ECO:0007669"/>
    <property type="project" value="TreeGrafter"/>
</dbReference>
<proteinExistence type="predicted"/>
<dbReference type="OrthoDB" id="167398at2759"/>
<dbReference type="Gene3D" id="3.40.50.80">
    <property type="entry name" value="Nucleotide-binding domain of ferredoxin-NADP reductase (FNR) module"/>
    <property type="match status" value="1"/>
</dbReference>
<evidence type="ECO:0000256" key="2">
    <source>
        <dbReference type="ARBA" id="ARBA00022692"/>
    </source>
</evidence>
<feature type="transmembrane region" description="Helical" evidence="6">
    <location>
        <begin position="213"/>
        <end position="233"/>
    </location>
</feature>
<dbReference type="InterPro" id="IPR013121">
    <property type="entry name" value="Fe_red_NAD-bd_6"/>
</dbReference>
<dbReference type="PANTHER" id="PTHR11972:SF69">
    <property type="entry name" value="FERRIC REDUCTION OXIDASE 6-RELATED"/>
    <property type="match status" value="1"/>
</dbReference>
<feature type="transmembrane region" description="Helical" evidence="6">
    <location>
        <begin position="533"/>
        <end position="557"/>
    </location>
</feature>
<dbReference type="Pfam" id="PF01794">
    <property type="entry name" value="Ferric_reduct"/>
    <property type="match status" value="1"/>
</dbReference>
<dbReference type="PANTHER" id="PTHR11972">
    <property type="entry name" value="NADPH OXIDASE"/>
    <property type="match status" value="1"/>
</dbReference>
<name>A0A812U0F6_9DINO</name>
<feature type="transmembrane region" description="Helical" evidence="6">
    <location>
        <begin position="12"/>
        <end position="33"/>
    </location>
</feature>
<gene>
    <name evidence="9" type="primary">FRO6</name>
    <name evidence="9" type="ORF">SNAT2548_LOCUS31374</name>
</gene>
<dbReference type="InterPro" id="IPR050369">
    <property type="entry name" value="RBOH/FRE"/>
</dbReference>
<evidence type="ECO:0000313" key="10">
    <source>
        <dbReference type="Proteomes" id="UP000604046"/>
    </source>
</evidence>
<organism evidence="9 10">
    <name type="scientific">Symbiodinium natans</name>
    <dbReference type="NCBI Taxonomy" id="878477"/>
    <lineage>
        <taxon>Eukaryota</taxon>
        <taxon>Sar</taxon>
        <taxon>Alveolata</taxon>
        <taxon>Dinophyceae</taxon>
        <taxon>Suessiales</taxon>
        <taxon>Symbiodiniaceae</taxon>
        <taxon>Symbiodinium</taxon>
    </lineage>
</organism>
<protein>
    <submittedName>
        <fullName evidence="9">FRO6 protein</fullName>
    </submittedName>
</protein>
<feature type="transmembrane region" description="Helical" evidence="6">
    <location>
        <begin position="493"/>
        <end position="513"/>
    </location>
</feature>
<accession>A0A812U0F6</accession>
<feature type="domain" description="Ferric oxidoreductase" evidence="7">
    <location>
        <begin position="123"/>
        <end position="261"/>
    </location>
</feature>
<evidence type="ECO:0000259" key="8">
    <source>
        <dbReference type="Pfam" id="PF08030"/>
    </source>
</evidence>